<evidence type="ECO:0000313" key="4">
    <source>
        <dbReference type="Proteomes" id="UP001281447"/>
    </source>
</evidence>
<evidence type="ECO:0000313" key="3">
    <source>
        <dbReference type="EMBL" id="MDY0393589.1"/>
    </source>
</evidence>
<evidence type="ECO:0000256" key="1">
    <source>
        <dbReference type="ARBA" id="ARBA00023002"/>
    </source>
</evidence>
<organism evidence="3 4">
    <name type="scientific">Tigheibacillus halophilus</name>
    <dbReference type="NCBI Taxonomy" id="361280"/>
    <lineage>
        <taxon>Bacteria</taxon>
        <taxon>Bacillati</taxon>
        <taxon>Bacillota</taxon>
        <taxon>Bacilli</taxon>
        <taxon>Bacillales</taxon>
        <taxon>Bacillaceae</taxon>
        <taxon>Tigheibacillus</taxon>
    </lineage>
</organism>
<dbReference type="Proteomes" id="UP001281447">
    <property type="component" value="Unassembled WGS sequence"/>
</dbReference>
<dbReference type="EMBL" id="JAWDIP010000003">
    <property type="protein sequence ID" value="MDY0393589.1"/>
    <property type="molecule type" value="Genomic_DNA"/>
</dbReference>
<sequence length="104" mass="11703">MSQQVTIIGGGMIGLVTAYYLTKENYEVTLIDKSEFGMGCSKGNQGWICPAIHEPVPTPGLISSSIKMMLKKGQPPLYINPGKVIQLAPWLWRFMRYCNKKDFF</sequence>
<reference evidence="3 4" key="1">
    <citation type="submission" date="2023-10" db="EMBL/GenBank/DDBJ databases">
        <title>Virgibacillus halophilus 5B73C genome.</title>
        <authorList>
            <person name="Miliotis G."/>
            <person name="Sengupta P."/>
            <person name="Hameed A."/>
            <person name="Chuvochina M."/>
            <person name="Mcdonagh F."/>
            <person name="Simpson A.C."/>
            <person name="Singh N.K."/>
            <person name="Rekha P.D."/>
            <person name="Raman K."/>
            <person name="Hugenholtz P."/>
            <person name="Venkateswaran K."/>
        </authorList>
    </citation>
    <scope>NUCLEOTIDE SEQUENCE [LARGE SCALE GENOMIC DNA]</scope>
    <source>
        <strain evidence="3 4">5B73C</strain>
    </source>
</reference>
<dbReference type="InterPro" id="IPR036188">
    <property type="entry name" value="FAD/NAD-bd_sf"/>
</dbReference>
<proteinExistence type="predicted"/>
<protein>
    <submittedName>
        <fullName evidence="3">FAD-dependent oxidoreductase</fullName>
    </submittedName>
</protein>
<keyword evidence="4" id="KW-1185">Reference proteome</keyword>
<dbReference type="SUPFAM" id="SSF51905">
    <property type="entry name" value="FAD/NAD(P)-binding domain"/>
    <property type="match status" value="1"/>
</dbReference>
<accession>A0ABU5C2X9</accession>
<keyword evidence="1" id="KW-0560">Oxidoreductase</keyword>
<dbReference type="PANTHER" id="PTHR13847">
    <property type="entry name" value="SARCOSINE DEHYDROGENASE-RELATED"/>
    <property type="match status" value="1"/>
</dbReference>
<name>A0ABU5C2X9_9BACI</name>
<dbReference type="Gene3D" id="3.50.50.60">
    <property type="entry name" value="FAD/NAD(P)-binding domain"/>
    <property type="match status" value="1"/>
</dbReference>
<dbReference type="InterPro" id="IPR006076">
    <property type="entry name" value="FAD-dep_OxRdtase"/>
</dbReference>
<dbReference type="PANTHER" id="PTHR13847:SF289">
    <property type="entry name" value="GLYCINE OXIDASE"/>
    <property type="match status" value="1"/>
</dbReference>
<gene>
    <name evidence="3" type="ORF">RWE15_02965</name>
</gene>
<dbReference type="Pfam" id="PF01266">
    <property type="entry name" value="DAO"/>
    <property type="match status" value="1"/>
</dbReference>
<feature type="domain" description="FAD dependent oxidoreductase" evidence="2">
    <location>
        <begin position="5"/>
        <end position="70"/>
    </location>
</feature>
<evidence type="ECO:0000259" key="2">
    <source>
        <dbReference type="Pfam" id="PF01266"/>
    </source>
</evidence>
<comment type="caution">
    <text evidence="3">The sequence shown here is derived from an EMBL/GenBank/DDBJ whole genome shotgun (WGS) entry which is preliminary data.</text>
</comment>